<feature type="transmembrane region" description="Helical" evidence="2">
    <location>
        <begin position="7"/>
        <end position="28"/>
    </location>
</feature>
<evidence type="ECO:0000313" key="4">
    <source>
        <dbReference type="Proteomes" id="UP000830158"/>
    </source>
</evidence>
<dbReference type="SUPFAM" id="SSF103473">
    <property type="entry name" value="MFS general substrate transporter"/>
    <property type="match status" value="1"/>
</dbReference>
<dbReference type="InterPro" id="IPR036259">
    <property type="entry name" value="MFS_trans_sf"/>
</dbReference>
<accession>A0ABY4NXV1</accession>
<proteinExistence type="predicted"/>
<keyword evidence="4" id="KW-1185">Reference proteome</keyword>
<protein>
    <recommendedName>
        <fullName evidence="5">Major facilitator superfamily (MFS) profile domain-containing protein</fullName>
    </recommendedName>
</protein>
<dbReference type="EMBL" id="CP091196">
    <property type="protein sequence ID" value="UQS24904.1"/>
    <property type="molecule type" value="Genomic_DNA"/>
</dbReference>
<sequence>MPLARRAMVVADVQIGLMTGIIGSRVVGGLVGPALGWPAVYLLTALAGLATVWLLPREAARSGRIGYGQLLALLPRLLRQSRLLHGATTPPGPPWRGPDRCRRCAPRAGSGPRKGSKPGTTEAMKARMAARPTRGS</sequence>
<evidence type="ECO:0000313" key="3">
    <source>
        <dbReference type="EMBL" id="UQS24904.1"/>
    </source>
</evidence>
<reference evidence="3" key="1">
    <citation type="submission" date="2022-01" db="EMBL/GenBank/DDBJ databases">
        <title>PSI-footprinting approach for the identification of protein synthesis inhibitor producers.</title>
        <authorList>
            <person name="Handel F."/>
            <person name="Kulik A."/>
            <person name="Wex K.W."/>
            <person name="Berscheid A."/>
            <person name="Saur J.S."/>
            <person name="Winkler A."/>
            <person name="Wibberg D."/>
            <person name="Kalinowski J."/>
            <person name="Broetz-Oesterhelt H."/>
            <person name="Mast Y."/>
        </authorList>
    </citation>
    <scope>NUCLEOTIDE SEQUENCE</scope>
    <source>
        <strain evidence="3">KNN 49.3e</strain>
    </source>
</reference>
<feature type="transmembrane region" description="Helical" evidence="2">
    <location>
        <begin position="34"/>
        <end position="55"/>
    </location>
</feature>
<gene>
    <name evidence="3" type="ORF">L1857_19855</name>
</gene>
<evidence type="ECO:0000256" key="1">
    <source>
        <dbReference type="SAM" id="MobiDB-lite"/>
    </source>
</evidence>
<organism evidence="3 4">
    <name type="scientific">Amycolatopsis thermalba</name>
    <dbReference type="NCBI Taxonomy" id="944492"/>
    <lineage>
        <taxon>Bacteria</taxon>
        <taxon>Bacillati</taxon>
        <taxon>Actinomycetota</taxon>
        <taxon>Actinomycetes</taxon>
        <taxon>Pseudonocardiales</taxon>
        <taxon>Pseudonocardiaceae</taxon>
        <taxon>Amycolatopsis</taxon>
    </lineage>
</organism>
<dbReference type="Proteomes" id="UP000830158">
    <property type="component" value="Chromosome"/>
</dbReference>
<evidence type="ECO:0000256" key="2">
    <source>
        <dbReference type="SAM" id="Phobius"/>
    </source>
</evidence>
<keyword evidence="2" id="KW-0812">Transmembrane</keyword>
<feature type="region of interest" description="Disordered" evidence="1">
    <location>
        <begin position="84"/>
        <end position="136"/>
    </location>
</feature>
<keyword evidence="2" id="KW-0472">Membrane</keyword>
<evidence type="ECO:0008006" key="5">
    <source>
        <dbReference type="Google" id="ProtNLM"/>
    </source>
</evidence>
<dbReference type="RefSeq" id="WP_162830948.1">
    <property type="nucleotide sequence ID" value="NZ_CP091196.1"/>
</dbReference>
<keyword evidence="2" id="KW-1133">Transmembrane helix</keyword>
<name>A0ABY4NXV1_9PSEU</name>